<name>A0ABY6Z071_9BACL</name>
<evidence type="ECO:0000313" key="10">
    <source>
        <dbReference type="Proteomes" id="UP001164803"/>
    </source>
</evidence>
<dbReference type="InterPro" id="IPR036259">
    <property type="entry name" value="MFS_trans_sf"/>
</dbReference>
<evidence type="ECO:0000259" key="8">
    <source>
        <dbReference type="PROSITE" id="PS50850"/>
    </source>
</evidence>
<comment type="subcellular location">
    <subcellularLocation>
        <location evidence="1">Cell membrane</location>
        <topology evidence="1">Multi-pass membrane protein</topology>
    </subcellularLocation>
</comment>
<keyword evidence="2" id="KW-0813">Transport</keyword>
<feature type="transmembrane region" description="Helical" evidence="7">
    <location>
        <begin position="223"/>
        <end position="249"/>
    </location>
</feature>
<feature type="transmembrane region" description="Helical" evidence="7">
    <location>
        <begin position="83"/>
        <end position="107"/>
    </location>
</feature>
<feature type="transmembrane region" description="Helical" evidence="7">
    <location>
        <begin position="261"/>
        <end position="281"/>
    </location>
</feature>
<feature type="transmembrane region" description="Helical" evidence="7">
    <location>
        <begin position="113"/>
        <end position="131"/>
    </location>
</feature>
<feature type="transmembrane region" description="Helical" evidence="7">
    <location>
        <begin position="379"/>
        <end position="398"/>
    </location>
</feature>
<feature type="transmembrane region" description="Helical" evidence="7">
    <location>
        <begin position="288"/>
        <end position="305"/>
    </location>
</feature>
<dbReference type="InterPro" id="IPR050189">
    <property type="entry name" value="MFS_Efflux_Transporters"/>
</dbReference>
<evidence type="ECO:0000256" key="7">
    <source>
        <dbReference type="SAM" id="Phobius"/>
    </source>
</evidence>
<keyword evidence="10" id="KW-1185">Reference proteome</keyword>
<organism evidence="9 10">
    <name type="scientific">Alicyclobacillus dauci</name>
    <dbReference type="NCBI Taxonomy" id="1475485"/>
    <lineage>
        <taxon>Bacteria</taxon>
        <taxon>Bacillati</taxon>
        <taxon>Bacillota</taxon>
        <taxon>Bacilli</taxon>
        <taxon>Bacillales</taxon>
        <taxon>Alicyclobacillaceae</taxon>
        <taxon>Alicyclobacillus</taxon>
    </lineage>
</organism>
<dbReference type="PANTHER" id="PTHR43124:SF3">
    <property type="entry name" value="CHLORAMPHENICOL EFFLUX PUMP RV0191"/>
    <property type="match status" value="1"/>
</dbReference>
<accession>A0ABY6Z071</accession>
<proteinExistence type="predicted"/>
<evidence type="ECO:0000256" key="1">
    <source>
        <dbReference type="ARBA" id="ARBA00004651"/>
    </source>
</evidence>
<evidence type="ECO:0000256" key="5">
    <source>
        <dbReference type="ARBA" id="ARBA00022989"/>
    </source>
</evidence>
<evidence type="ECO:0000313" key="9">
    <source>
        <dbReference type="EMBL" id="WAH36282.1"/>
    </source>
</evidence>
<evidence type="ECO:0000256" key="6">
    <source>
        <dbReference type="ARBA" id="ARBA00023136"/>
    </source>
</evidence>
<reference evidence="9" key="1">
    <citation type="submission" date="2022-08" db="EMBL/GenBank/DDBJ databases">
        <title>Alicyclobacillus dauci DSM2870, complete genome.</title>
        <authorList>
            <person name="Wang Q."/>
            <person name="Cai R."/>
            <person name="Wang Z."/>
        </authorList>
    </citation>
    <scope>NUCLEOTIDE SEQUENCE</scope>
    <source>
        <strain evidence="9">DSM 28700</strain>
    </source>
</reference>
<dbReference type="Pfam" id="PF07690">
    <property type="entry name" value="MFS_1"/>
    <property type="match status" value="1"/>
</dbReference>
<dbReference type="SUPFAM" id="SSF103473">
    <property type="entry name" value="MFS general substrate transporter"/>
    <property type="match status" value="1"/>
</dbReference>
<keyword evidence="3" id="KW-1003">Cell membrane</keyword>
<feature type="transmembrane region" description="Helical" evidence="7">
    <location>
        <begin position="143"/>
        <end position="164"/>
    </location>
</feature>
<dbReference type="Gene3D" id="1.20.1250.20">
    <property type="entry name" value="MFS general substrate transporter like domains"/>
    <property type="match status" value="2"/>
</dbReference>
<keyword evidence="6 7" id="KW-0472">Membrane</keyword>
<dbReference type="Proteomes" id="UP001164803">
    <property type="component" value="Chromosome"/>
</dbReference>
<evidence type="ECO:0000256" key="3">
    <source>
        <dbReference type="ARBA" id="ARBA00022475"/>
    </source>
</evidence>
<dbReference type="InterPro" id="IPR020846">
    <property type="entry name" value="MFS_dom"/>
</dbReference>
<evidence type="ECO:0000256" key="2">
    <source>
        <dbReference type="ARBA" id="ARBA00022448"/>
    </source>
</evidence>
<keyword evidence="4 7" id="KW-0812">Transmembrane</keyword>
<dbReference type="RefSeq" id="WP_268043607.1">
    <property type="nucleotide sequence ID" value="NZ_CP104064.1"/>
</dbReference>
<gene>
    <name evidence="9" type="ORF">NZD86_18925</name>
</gene>
<keyword evidence="5 7" id="KW-1133">Transmembrane helix</keyword>
<dbReference type="PANTHER" id="PTHR43124">
    <property type="entry name" value="PURINE EFFLUX PUMP PBUE"/>
    <property type="match status" value="1"/>
</dbReference>
<protein>
    <submittedName>
        <fullName evidence="9">MFS transporter</fullName>
    </submittedName>
</protein>
<feature type="transmembrane region" description="Helical" evidence="7">
    <location>
        <begin position="52"/>
        <end position="71"/>
    </location>
</feature>
<dbReference type="PROSITE" id="PS50850">
    <property type="entry name" value="MFS"/>
    <property type="match status" value="1"/>
</dbReference>
<sequence>MTDSTPLRFRRYENFIVIAMFFTYGFVMMDRLSITFLFPFMAPELKLTNTEIGLSVSILSICWAISSWVFSSLSDLMNAKKKFLTFIILVFSLASFSTGLAATFGVLMLARGLMGAAEGPVVTLAQAAVIADSSQRRRGFNMGFVQSSTALLGSVVAPLAVVAIAESLNWRYSFYLLALPGVIIALILMRYMKEPVMIGSAVDHVHVKPKLSDYKQAFAHRNIWLGMIISVGFMGWLFAFTTFAPTFLVEVDKISPGKVSLVMSAMGLGSFIWGLVLPYLSDRLGRKPIMITFGLLASLAPIVLAEVHATAGVLAVLAFFLAVAQGYAPVFMAIIPAESVPRAFVATAMSLIVLVGELFGGTLVPTIAGSLADHVSPVAPLWMAAAGSFLVFLVSFGLKETSPMKLQRTAAKNGLEDVLPTG</sequence>
<dbReference type="EMBL" id="CP104064">
    <property type="protein sequence ID" value="WAH36282.1"/>
    <property type="molecule type" value="Genomic_DNA"/>
</dbReference>
<feature type="transmembrane region" description="Helical" evidence="7">
    <location>
        <begin position="343"/>
        <end position="367"/>
    </location>
</feature>
<feature type="transmembrane region" description="Helical" evidence="7">
    <location>
        <begin position="311"/>
        <end position="331"/>
    </location>
</feature>
<feature type="transmembrane region" description="Helical" evidence="7">
    <location>
        <begin position="170"/>
        <end position="189"/>
    </location>
</feature>
<feature type="domain" description="Major facilitator superfamily (MFS) profile" evidence="8">
    <location>
        <begin position="16"/>
        <end position="403"/>
    </location>
</feature>
<evidence type="ECO:0000256" key="4">
    <source>
        <dbReference type="ARBA" id="ARBA00022692"/>
    </source>
</evidence>
<feature type="transmembrane region" description="Helical" evidence="7">
    <location>
        <begin position="12"/>
        <end position="32"/>
    </location>
</feature>
<dbReference type="InterPro" id="IPR011701">
    <property type="entry name" value="MFS"/>
</dbReference>